<reference evidence="3 4" key="1">
    <citation type="submission" date="2019-05" db="EMBL/GenBank/DDBJ databases">
        <title>Verrucobacter flavum gen. nov., sp. nov. a new member of the family Verrucomicrobiaceae.</title>
        <authorList>
            <person name="Szuroczki S."/>
            <person name="Abbaszade G."/>
            <person name="Szabo A."/>
            <person name="Felfoldi T."/>
            <person name="Schumann P."/>
            <person name="Boka K."/>
            <person name="Keki Z."/>
            <person name="Toumi M."/>
            <person name="Toth E."/>
        </authorList>
    </citation>
    <scope>NUCLEOTIDE SEQUENCE [LARGE SCALE GENOMIC DNA]</scope>
    <source>
        <strain evidence="3 4">MG-N-17</strain>
    </source>
</reference>
<dbReference type="OrthoDB" id="179993at2"/>
<sequence length="480" mass="53035">MRCLWITLVLVSGVFNTASLVHGQGFRAGAATSNITPELGIDIVGNFAASYAIHVHDELHARCLVLDDGNSKLAFVVCDLLGMHRQVSIEARRLIKEAVGIEPENVMISATHTHSAGNALGDSRYVVDQPLNDYQQFVARRIADGVRRAHHLLRPAQLAFGRVEAPEHVFNRRWLMREGTAPVNPFGQVDKVKMNPPRAHQDLVEPAGPIDPTVSFIALREPEGPLISVFAAYSLHYVGGVKSHEISADYFAVFCEALKKFQPEIDPVTGIPFVAMMANGTSGDINNVNFREPGEKRQPYEQMQQVGQDLAKKVHQAIGQLSWKDQAKLSARYREVEIGRKPISEDLIAWAKETRAKADTNANRIKGKTDLSQIYATRVLALAEVTSRTVPIILQHLKIGDIGIGTFPTETFAETGLEFKKLSPMPNAFMVELAHGYHGYLPTPRHFELGGYETWPGTNHLEAQASVKMLEALLEMAGEE</sequence>
<name>A0A5R8K7J5_9BACT</name>
<accession>A0A5R8K7J5</accession>
<feature type="chain" id="PRO_5024418425" description="Neutral/alkaline non-lysosomal ceramidase N-terminal domain-containing protein" evidence="1">
    <location>
        <begin position="24"/>
        <end position="480"/>
    </location>
</feature>
<dbReference type="Proteomes" id="UP000306196">
    <property type="component" value="Unassembled WGS sequence"/>
</dbReference>
<keyword evidence="1" id="KW-0732">Signal</keyword>
<evidence type="ECO:0000256" key="1">
    <source>
        <dbReference type="SAM" id="SignalP"/>
    </source>
</evidence>
<evidence type="ECO:0000313" key="3">
    <source>
        <dbReference type="EMBL" id="TLD68323.1"/>
    </source>
</evidence>
<evidence type="ECO:0000259" key="2">
    <source>
        <dbReference type="Pfam" id="PF04734"/>
    </source>
</evidence>
<dbReference type="RefSeq" id="WP_138088715.1">
    <property type="nucleotide sequence ID" value="NZ_VAUV01000027.1"/>
</dbReference>
<feature type="signal peptide" evidence="1">
    <location>
        <begin position="1"/>
        <end position="23"/>
    </location>
</feature>
<proteinExistence type="predicted"/>
<protein>
    <recommendedName>
        <fullName evidence="2">Neutral/alkaline non-lysosomal ceramidase N-terminal domain-containing protein</fullName>
    </recommendedName>
</protein>
<dbReference type="EMBL" id="VAUV01000027">
    <property type="protein sequence ID" value="TLD68323.1"/>
    <property type="molecule type" value="Genomic_DNA"/>
</dbReference>
<gene>
    <name evidence="3" type="ORF">FEM03_23255</name>
</gene>
<evidence type="ECO:0000313" key="4">
    <source>
        <dbReference type="Proteomes" id="UP000306196"/>
    </source>
</evidence>
<feature type="domain" description="Neutral/alkaline non-lysosomal ceramidase N-terminal" evidence="2">
    <location>
        <begin position="54"/>
        <end position="173"/>
    </location>
</feature>
<dbReference type="Pfam" id="PF04734">
    <property type="entry name" value="Ceramidase_alk"/>
    <property type="match status" value="1"/>
</dbReference>
<keyword evidence="4" id="KW-1185">Reference proteome</keyword>
<dbReference type="InterPro" id="IPR031329">
    <property type="entry name" value="NEUT/ALK_ceramidase_N"/>
</dbReference>
<organism evidence="3 4">
    <name type="scientific">Phragmitibacter flavus</name>
    <dbReference type="NCBI Taxonomy" id="2576071"/>
    <lineage>
        <taxon>Bacteria</taxon>
        <taxon>Pseudomonadati</taxon>
        <taxon>Verrucomicrobiota</taxon>
        <taxon>Verrucomicrobiia</taxon>
        <taxon>Verrucomicrobiales</taxon>
        <taxon>Verrucomicrobiaceae</taxon>
        <taxon>Phragmitibacter</taxon>
    </lineage>
</organism>
<dbReference type="AlphaFoldDB" id="A0A5R8K7J5"/>
<comment type="caution">
    <text evidence="3">The sequence shown here is derived from an EMBL/GenBank/DDBJ whole genome shotgun (WGS) entry which is preliminary data.</text>
</comment>